<dbReference type="PANTHER" id="PTHR43799:SF1">
    <property type="entry name" value="ASPARTATE AMINOTRANSFERASE"/>
    <property type="match status" value="1"/>
</dbReference>
<dbReference type="InterPro" id="IPR015422">
    <property type="entry name" value="PyrdxlP-dep_Trfase_small"/>
</dbReference>
<dbReference type="InterPro" id="IPR015421">
    <property type="entry name" value="PyrdxlP-dep_Trfase_major"/>
</dbReference>
<dbReference type="InterPro" id="IPR015424">
    <property type="entry name" value="PyrdxlP-dep_Trfase"/>
</dbReference>
<dbReference type="AlphaFoldDB" id="U5E565"/>
<dbReference type="CDD" id="cd00609">
    <property type="entry name" value="AAT_like"/>
    <property type="match status" value="1"/>
</dbReference>
<dbReference type="SUPFAM" id="SSF53383">
    <property type="entry name" value="PLP-dependent transferases"/>
    <property type="match status" value="1"/>
</dbReference>
<comment type="caution">
    <text evidence="1">The sequence shown here is derived from an EMBL/GenBank/DDBJ whole genome shotgun (WGS) entry which is preliminary data.</text>
</comment>
<dbReference type="InterPro" id="IPR024551">
    <property type="entry name" value="AspAT_Ic"/>
</dbReference>
<dbReference type="RefSeq" id="WP_022566497.1">
    <property type="nucleotide sequence ID" value="NZ_BAFO02000025.1"/>
</dbReference>
<reference evidence="1 2" key="1">
    <citation type="journal article" date="2014" name="BMC Genomics">
        <title>Genome based analysis of type-I polyketide synthase and nonribosomal peptide synthetase gene clusters in seven strains of five representative Nocardia species.</title>
        <authorList>
            <person name="Komaki H."/>
            <person name="Ichikawa N."/>
            <person name="Hosoyama A."/>
            <person name="Takahashi-Nakaguchi A."/>
            <person name="Matsuzawa T."/>
            <person name="Suzuki K."/>
            <person name="Fujita N."/>
            <person name="Gonoi T."/>
        </authorList>
    </citation>
    <scope>NUCLEOTIDE SEQUENCE [LARGE SCALE GENOMIC DNA]</scope>
    <source>
        <strain evidence="1 2">NBRC 15531</strain>
    </source>
</reference>
<dbReference type="GO" id="GO:0004069">
    <property type="term" value="F:L-aspartate:2-oxoglutarate aminotransferase activity"/>
    <property type="evidence" value="ECO:0007669"/>
    <property type="project" value="InterPro"/>
</dbReference>
<accession>U5E565</accession>
<evidence type="ECO:0000313" key="2">
    <source>
        <dbReference type="Proteomes" id="UP000017048"/>
    </source>
</evidence>
<dbReference type="Proteomes" id="UP000017048">
    <property type="component" value="Unassembled WGS sequence"/>
</dbReference>
<dbReference type="Gene3D" id="3.90.1150.10">
    <property type="entry name" value="Aspartate Aminotransferase, domain 1"/>
    <property type="match status" value="1"/>
</dbReference>
<name>U5E565_NOCAS</name>
<protein>
    <submittedName>
        <fullName evidence="1">Aspartate aminotransferase AspT</fullName>
    </submittedName>
</protein>
<dbReference type="Gene3D" id="3.40.640.10">
    <property type="entry name" value="Type I PLP-dependent aspartate aminotransferase-like (Major domain)"/>
    <property type="match status" value="1"/>
</dbReference>
<proteinExistence type="predicted"/>
<dbReference type="GeneID" id="91514612"/>
<gene>
    <name evidence="1" type="primary">aspT</name>
    <name evidence="1" type="ORF">NCAST_25_02290</name>
</gene>
<dbReference type="Pfam" id="PF12897">
    <property type="entry name" value="Asp_aminotransf"/>
    <property type="match status" value="1"/>
</dbReference>
<evidence type="ECO:0000313" key="1">
    <source>
        <dbReference type="EMBL" id="GAD84807.1"/>
    </source>
</evidence>
<sequence length="430" mass="46657">MPRQTQIGLMSHAELVSEHESQTANYATLKTEKLTLDLTRGKPSPEQLDLSASLLSLPGDGDFRDAAGTDCRNYGGLDGLPELRAIFGELLGIPVEQLIAGNNASLELMHDNIVFAMLYGTPDSPRRWAAEETIKWLCPAPGYDRHFAITEALGIEMITVPMNNDGPDTGAIATLLANDPQIKGLWAVPNYANPTGAVFSEEVVRELVSMKAAAPDFRLFWDNAYAVHPLTDTAAPVLDVLGMAAAAGNPNRPLVFASTSKITFAGAGVSFFGASKANLDWYLSHASKKSIGPDKLNQLRHLRFFTDAEGVREHMQKHRRLLEPKFALVRRILEDRLGASKVASWTEPKGGYFISLDVLEGTASRVIALAKDAGIALTAAGSAFPYRNDPEDKNIRIAPSFPQLPELEKAMDGLATCVLLAATEKLLEQH</sequence>
<dbReference type="eggNOG" id="COG1167">
    <property type="taxonomic scope" value="Bacteria"/>
</dbReference>
<keyword evidence="1" id="KW-0808">Transferase</keyword>
<keyword evidence="1" id="KW-0032">Aminotransferase</keyword>
<keyword evidence="2" id="KW-1185">Reference proteome</keyword>
<dbReference type="EMBL" id="BAFO02000025">
    <property type="protein sequence ID" value="GAD84807.1"/>
    <property type="molecule type" value="Genomic_DNA"/>
</dbReference>
<dbReference type="OrthoDB" id="9802328at2"/>
<dbReference type="STRING" id="1824.SAMN05444423_10182"/>
<organism evidence="1 2">
    <name type="scientific">Nocardia asteroides NBRC 15531</name>
    <dbReference type="NCBI Taxonomy" id="1110697"/>
    <lineage>
        <taxon>Bacteria</taxon>
        <taxon>Bacillati</taxon>
        <taxon>Actinomycetota</taxon>
        <taxon>Actinomycetes</taxon>
        <taxon>Mycobacteriales</taxon>
        <taxon>Nocardiaceae</taxon>
        <taxon>Nocardia</taxon>
    </lineage>
</organism>
<dbReference type="PANTHER" id="PTHR43799">
    <property type="entry name" value="AMINOTRANSFERASE, PUTATIVE-RELATED"/>
    <property type="match status" value="1"/>
</dbReference>